<dbReference type="Proteomes" id="UP000609064">
    <property type="component" value="Unassembled WGS sequence"/>
</dbReference>
<evidence type="ECO:0000313" key="1">
    <source>
        <dbReference type="EMBL" id="GGD47852.1"/>
    </source>
</evidence>
<sequence>MLESLNNNTRLIIFHLQLNIMKYFLFTIGLHNNDKGIWFDDVIVKGPQVPDHLDLIEVLKSRYFSKIIGVTGIKEVQYEKNRIQVIVMNR</sequence>
<evidence type="ECO:0000313" key="2">
    <source>
        <dbReference type="Proteomes" id="UP000609064"/>
    </source>
</evidence>
<comment type="caution">
    <text evidence="1">The sequence shown here is derived from an EMBL/GenBank/DDBJ whole genome shotgun (WGS) entry which is preliminary data.</text>
</comment>
<dbReference type="EMBL" id="BMKK01000002">
    <property type="protein sequence ID" value="GGD47852.1"/>
    <property type="molecule type" value="Genomic_DNA"/>
</dbReference>
<reference evidence="1" key="2">
    <citation type="submission" date="2020-09" db="EMBL/GenBank/DDBJ databases">
        <authorList>
            <person name="Sun Q."/>
            <person name="Zhou Y."/>
        </authorList>
    </citation>
    <scope>NUCLEOTIDE SEQUENCE</scope>
    <source>
        <strain evidence="1">CGMCC 1.15958</strain>
    </source>
</reference>
<keyword evidence="2" id="KW-1185">Reference proteome</keyword>
<proteinExistence type="predicted"/>
<gene>
    <name evidence="1" type="ORF">GCM10011514_09790</name>
</gene>
<name>A0A917DLI6_9BACT</name>
<reference evidence="1" key="1">
    <citation type="journal article" date="2014" name="Int. J. Syst. Evol. Microbiol.">
        <title>Complete genome sequence of Corynebacterium casei LMG S-19264T (=DSM 44701T), isolated from a smear-ripened cheese.</title>
        <authorList>
            <consortium name="US DOE Joint Genome Institute (JGI-PGF)"/>
            <person name="Walter F."/>
            <person name="Albersmeier A."/>
            <person name="Kalinowski J."/>
            <person name="Ruckert C."/>
        </authorList>
    </citation>
    <scope>NUCLEOTIDE SEQUENCE</scope>
    <source>
        <strain evidence="1">CGMCC 1.15958</strain>
    </source>
</reference>
<dbReference type="AlphaFoldDB" id="A0A917DLI6"/>
<accession>A0A917DLI6</accession>
<protein>
    <submittedName>
        <fullName evidence="1">Uncharacterized protein</fullName>
    </submittedName>
</protein>
<organism evidence="1 2">
    <name type="scientific">Emticicia aquatilis</name>
    <dbReference type="NCBI Taxonomy" id="1537369"/>
    <lineage>
        <taxon>Bacteria</taxon>
        <taxon>Pseudomonadati</taxon>
        <taxon>Bacteroidota</taxon>
        <taxon>Cytophagia</taxon>
        <taxon>Cytophagales</taxon>
        <taxon>Leadbetterellaceae</taxon>
        <taxon>Emticicia</taxon>
    </lineage>
</organism>